<evidence type="ECO:0000256" key="10">
    <source>
        <dbReference type="ARBA" id="ARBA00025174"/>
    </source>
</evidence>
<evidence type="ECO:0000259" key="11">
    <source>
        <dbReference type="Pfam" id="PF11897"/>
    </source>
</evidence>
<accession>A0A562SSA0</accession>
<keyword evidence="13" id="KW-1185">Reference proteome</keyword>
<dbReference type="InterPro" id="IPR011834">
    <property type="entry name" value="Agluc_phsphrylas"/>
</dbReference>
<evidence type="ECO:0000256" key="1">
    <source>
        <dbReference type="ARBA" id="ARBA00001275"/>
    </source>
</evidence>
<dbReference type="PANTHER" id="PTHR42655">
    <property type="entry name" value="GLYCOGEN PHOSPHORYLASE"/>
    <property type="match status" value="1"/>
</dbReference>
<dbReference type="GO" id="GO:0005978">
    <property type="term" value="P:glycogen biosynthetic process"/>
    <property type="evidence" value="ECO:0007669"/>
    <property type="project" value="InterPro"/>
</dbReference>
<evidence type="ECO:0000256" key="9">
    <source>
        <dbReference type="ARBA" id="ARBA00023277"/>
    </source>
</evidence>
<dbReference type="PROSITE" id="PS00102">
    <property type="entry name" value="PHOSPHORYLASE"/>
    <property type="match status" value="1"/>
</dbReference>
<dbReference type="GO" id="GO:0030170">
    <property type="term" value="F:pyridoxal phosphate binding"/>
    <property type="evidence" value="ECO:0007669"/>
    <property type="project" value="InterPro"/>
</dbReference>
<dbReference type="Proteomes" id="UP000316778">
    <property type="component" value="Unassembled WGS sequence"/>
</dbReference>
<evidence type="ECO:0000256" key="5">
    <source>
        <dbReference type="ARBA" id="ARBA00022533"/>
    </source>
</evidence>
<evidence type="ECO:0000256" key="7">
    <source>
        <dbReference type="ARBA" id="ARBA00022679"/>
    </source>
</evidence>
<evidence type="ECO:0000256" key="2">
    <source>
        <dbReference type="ARBA" id="ARBA00001933"/>
    </source>
</evidence>
<dbReference type="PANTHER" id="PTHR42655:SF1">
    <property type="entry name" value="GLYCOGEN PHOSPHORYLASE"/>
    <property type="match status" value="1"/>
</dbReference>
<organism evidence="12 13">
    <name type="scientific">Chitinophaga japonensis</name>
    <name type="common">Flexibacter japonensis</name>
    <dbReference type="NCBI Taxonomy" id="104662"/>
    <lineage>
        <taxon>Bacteria</taxon>
        <taxon>Pseudomonadati</taxon>
        <taxon>Bacteroidota</taxon>
        <taxon>Chitinophagia</taxon>
        <taxon>Chitinophagales</taxon>
        <taxon>Chitinophagaceae</taxon>
        <taxon>Chitinophaga</taxon>
    </lineage>
</organism>
<dbReference type="InterPro" id="IPR008631">
    <property type="entry name" value="Glycogen_synth"/>
</dbReference>
<evidence type="ECO:0000313" key="12">
    <source>
        <dbReference type="EMBL" id="TWI84137.1"/>
    </source>
</evidence>
<comment type="cofactor">
    <cofactor evidence="2">
        <name>pyridoxal 5'-phosphate</name>
        <dbReference type="ChEBI" id="CHEBI:597326"/>
    </cofactor>
</comment>
<dbReference type="InterPro" id="IPR024517">
    <property type="entry name" value="Glycogen_phosphorylase_DUF3417"/>
</dbReference>
<evidence type="ECO:0000256" key="3">
    <source>
        <dbReference type="ARBA" id="ARBA00006047"/>
    </source>
</evidence>
<dbReference type="OrthoDB" id="9760804at2"/>
<evidence type="ECO:0000256" key="4">
    <source>
        <dbReference type="ARBA" id="ARBA00012591"/>
    </source>
</evidence>
<dbReference type="EMBL" id="VLLG01000005">
    <property type="protein sequence ID" value="TWI84137.1"/>
    <property type="molecule type" value="Genomic_DNA"/>
</dbReference>
<dbReference type="RefSeq" id="WP_145717671.1">
    <property type="nucleotide sequence ID" value="NZ_BAAAFY010000002.1"/>
</dbReference>
<dbReference type="InterPro" id="IPR000811">
    <property type="entry name" value="Glyco_trans_35"/>
</dbReference>
<evidence type="ECO:0000256" key="8">
    <source>
        <dbReference type="ARBA" id="ARBA00022898"/>
    </source>
</evidence>
<comment type="caution">
    <text evidence="12">The sequence shown here is derived from an EMBL/GenBank/DDBJ whole genome shotgun (WGS) entry which is preliminary data.</text>
</comment>
<keyword evidence="8" id="KW-0663">Pyridoxal phosphate</keyword>
<dbReference type="EC" id="2.4.1.1" evidence="4"/>
<keyword evidence="7" id="KW-0808">Transferase</keyword>
<evidence type="ECO:0000256" key="6">
    <source>
        <dbReference type="ARBA" id="ARBA00022676"/>
    </source>
</evidence>
<dbReference type="NCBIfam" id="TIGR02094">
    <property type="entry name" value="more_P_ylases"/>
    <property type="match status" value="1"/>
</dbReference>
<comment type="similarity">
    <text evidence="3">Belongs to the glycogen phosphorylase family.</text>
</comment>
<comment type="function">
    <text evidence="10">Phosphorylase is an important allosteric enzyme in carbohydrate metabolism. Enzymes from different sources differ in their regulatory mechanisms and in their natural substrates. However, all known phosphorylases share catalytic and structural properties.</text>
</comment>
<gene>
    <name evidence="12" type="ORF">LX66_4499</name>
</gene>
<dbReference type="InterPro" id="IPR052182">
    <property type="entry name" value="Glycogen/Maltodextrin_Phosph"/>
</dbReference>
<dbReference type="Pfam" id="PF00343">
    <property type="entry name" value="Phosphorylase"/>
    <property type="match status" value="1"/>
</dbReference>
<dbReference type="GO" id="GO:0008184">
    <property type="term" value="F:glycogen phosphorylase activity"/>
    <property type="evidence" value="ECO:0007669"/>
    <property type="project" value="InterPro"/>
</dbReference>
<keyword evidence="9" id="KW-0119">Carbohydrate metabolism</keyword>
<sequence>MMSDTPCRPDYIFEVSWEVCNKVGGIHTVLCTKARLLQQEWGDRLIMIGPDLHTDTGSNPAFIEDKNLFTTWKAHVQQEGLHVRTGRWNIPGQPIAILIDFTPFFLQKNEILTHLWVKFHLDSLNGQWDYIEPAMFGYAAGLAIAGFYRCHLNSTDKIIAQFHEWMTGAGILYLEENVPQIATVFTTHATVLGRTLAGNGQPFYSRFSTFNAEQAARDFNVVSKHSLEKTAATTADCFTCVSELTEKECEKFLDKRPDIITPNGFDPSFVPDAASFAGKRTAARQKILSVATALLQQPLADNALLLIKSGRYEFRNKGIDVFIDSLAELNNADTPDRDMVAFIFVPAHHTGPRKLLLDSLELPAPAQPRTGEVLTHNLQGADNDPILQRIRLRKLDNAPGKRVKIIFVPTYLNGNDGVFNLPYYDVLIGFDLAIFPSYYEPWGYTPLESLAFHIPAVTTGVSGFGTTVSRLPAYTGKGMYIIARSDDNAPAAAAAIATIIREYAALPETEIATMRESAAAISRQFLWEQLITRYYQAYDLALQKSLQREELFYTKPQAAPAETAGRRPEAPPVWRSLRVQPGLPPALQALQKISSNLWWSWNADAAGLFAAVDPLLWKQCGHNPLLLLKELSLTTIRRLEKDTSFLDMLARVSTAFDQHLQAADTNTPLIAYCGMEYGLHAGLKLYAGGLGVLAGDYLKAASDSNIHLVAIGLLYRQGYFKQKISPQGEQLALPDNIDMDSQPLYPVYNDKGEPLLVQLAFPGRTVHAGIWKIMAGRVPLYLLDTDVAANNAADRQITAQLYNGDPDLRLQQELLLGIGGVRMLAALGIQPAIYHINEGHAAFTALERIRELMHAAHLDFEEALEIVRNTTQFTTHTALPAAMDLFSEEQLRAYLSYMAQDLNITWEQVMSLGRADAHNSSELFSMMYLAARCSQEINGVSRLHRIISCRLLQPLWKDFRPAELHITHVTNGVHSPTWQAGRWQAFFNTEKQEVTDNELWSIRQSLKKDLVQAVKVRLRNSLVAVHESPENIREALDHLDEQTLFIGFARRFAPYKRAGLLFTDMDRLAGIINNSNRPVQVIFAGKAHPKDEQARSILKAVVNNSRTPALKHKVLFLEDYDMEMAAMMVQGVDVWLNTPQPGKEASGTSGMKAVLNGALHCSVQDGWWAEAYRADAGWALEEEVVYEHEALQDEQDAALLYSMLENEIIPLFFERNRDGVPEAWVKMIRSAMLEMAPAYSMQRVAAEYRTRYEQLYKRSEVLGADHYRAARELAAWKKKVRAAWSQLHVMAIEQPGSDRPVQTLGETFEARVLLYTGSLAAEDIGVEVVFSGKGSPDDYVMAAPLALSKVNGRRAAFTCSLPLTLTGAYTYSFRVFPKHPLLPHRQDFPLITWI</sequence>
<keyword evidence="5" id="KW-0021">Allosteric enzyme</keyword>
<dbReference type="InterPro" id="IPR035090">
    <property type="entry name" value="Pyridoxal_P_attach_site"/>
</dbReference>
<proteinExistence type="inferred from homology"/>
<dbReference type="SUPFAM" id="SSF53756">
    <property type="entry name" value="UDP-Glycosyltransferase/glycogen phosphorylase"/>
    <property type="match status" value="2"/>
</dbReference>
<dbReference type="Pfam" id="PF05693">
    <property type="entry name" value="Glycogen_syn"/>
    <property type="match status" value="2"/>
</dbReference>
<dbReference type="GO" id="GO:0004373">
    <property type="term" value="F:alpha-1,4-glucan glucosyltransferase (UDP-glucose donor) activity"/>
    <property type="evidence" value="ECO:0007669"/>
    <property type="project" value="InterPro"/>
</dbReference>
<name>A0A562SSA0_CHIJA</name>
<dbReference type="Gene3D" id="3.40.50.2000">
    <property type="entry name" value="Glycogen Phosphorylase B"/>
    <property type="match status" value="5"/>
</dbReference>
<evidence type="ECO:0000313" key="13">
    <source>
        <dbReference type="Proteomes" id="UP000316778"/>
    </source>
</evidence>
<feature type="domain" description="DUF3417" evidence="11">
    <location>
        <begin position="583"/>
        <end position="682"/>
    </location>
</feature>
<keyword evidence="6" id="KW-0328">Glycosyltransferase</keyword>
<protein>
    <recommendedName>
        <fullName evidence="4">glycogen phosphorylase</fullName>
        <ecNumber evidence="4">2.4.1.1</ecNumber>
    </recommendedName>
</protein>
<comment type="catalytic activity">
    <reaction evidence="1">
        <text>[(1-&gt;4)-alpha-D-glucosyl](n) + phosphate = [(1-&gt;4)-alpha-D-glucosyl](n-1) + alpha-D-glucose 1-phosphate</text>
        <dbReference type="Rhea" id="RHEA:41732"/>
        <dbReference type="Rhea" id="RHEA-COMP:9584"/>
        <dbReference type="Rhea" id="RHEA-COMP:9586"/>
        <dbReference type="ChEBI" id="CHEBI:15444"/>
        <dbReference type="ChEBI" id="CHEBI:43474"/>
        <dbReference type="ChEBI" id="CHEBI:58601"/>
        <dbReference type="EC" id="2.4.1.1"/>
    </reaction>
</comment>
<reference evidence="12 13" key="1">
    <citation type="journal article" date="2013" name="Stand. Genomic Sci.">
        <title>Genomic Encyclopedia of Type Strains, Phase I: The one thousand microbial genomes (KMG-I) project.</title>
        <authorList>
            <person name="Kyrpides N.C."/>
            <person name="Woyke T."/>
            <person name="Eisen J.A."/>
            <person name="Garrity G."/>
            <person name="Lilburn T.G."/>
            <person name="Beck B.J."/>
            <person name="Whitman W.B."/>
            <person name="Hugenholtz P."/>
            <person name="Klenk H.P."/>
        </authorList>
    </citation>
    <scope>NUCLEOTIDE SEQUENCE [LARGE SCALE GENOMIC DNA]</scope>
    <source>
        <strain evidence="12 13">DSM 13484</strain>
    </source>
</reference>
<dbReference type="Pfam" id="PF11897">
    <property type="entry name" value="DUF3417"/>
    <property type="match status" value="1"/>
</dbReference>